<keyword evidence="9" id="KW-1185">Reference proteome</keyword>
<feature type="domain" description="Rhodopsin" evidence="7">
    <location>
        <begin position="27"/>
        <end position="274"/>
    </location>
</feature>
<evidence type="ECO:0000256" key="1">
    <source>
        <dbReference type="ARBA" id="ARBA00004141"/>
    </source>
</evidence>
<dbReference type="Proteomes" id="UP000803844">
    <property type="component" value="Unassembled WGS sequence"/>
</dbReference>
<evidence type="ECO:0000256" key="4">
    <source>
        <dbReference type="ARBA" id="ARBA00023136"/>
    </source>
</evidence>
<feature type="transmembrane region" description="Helical" evidence="6">
    <location>
        <begin position="124"/>
        <end position="145"/>
    </location>
</feature>
<dbReference type="RefSeq" id="XP_040776546.1">
    <property type="nucleotide sequence ID" value="XM_040916128.1"/>
</dbReference>
<comment type="subcellular location">
    <subcellularLocation>
        <location evidence="1">Membrane</location>
        <topology evidence="1">Multi-pass membrane protein</topology>
    </subcellularLocation>
</comment>
<dbReference type="PANTHER" id="PTHR33048">
    <property type="entry name" value="PTH11-LIKE INTEGRAL MEMBRANE PROTEIN (AFU_ORTHOLOGUE AFUA_5G11245)"/>
    <property type="match status" value="1"/>
</dbReference>
<dbReference type="PANTHER" id="PTHR33048:SF96">
    <property type="entry name" value="INTEGRAL MEMBRANE PROTEIN"/>
    <property type="match status" value="1"/>
</dbReference>
<dbReference type="InterPro" id="IPR049326">
    <property type="entry name" value="Rhodopsin_dom_fungi"/>
</dbReference>
<dbReference type="Pfam" id="PF20684">
    <property type="entry name" value="Fung_rhodopsin"/>
    <property type="match status" value="1"/>
</dbReference>
<dbReference type="AlphaFoldDB" id="A0A9P4Y3R2"/>
<comment type="similarity">
    <text evidence="5">Belongs to the SAT4 family.</text>
</comment>
<accession>A0A9P4Y3R2</accession>
<dbReference type="GO" id="GO:0016020">
    <property type="term" value="C:membrane"/>
    <property type="evidence" value="ECO:0007669"/>
    <property type="project" value="UniProtKB-SubCell"/>
</dbReference>
<evidence type="ECO:0000256" key="5">
    <source>
        <dbReference type="ARBA" id="ARBA00038359"/>
    </source>
</evidence>
<keyword evidence="4 6" id="KW-0472">Membrane</keyword>
<evidence type="ECO:0000259" key="7">
    <source>
        <dbReference type="Pfam" id="PF20684"/>
    </source>
</evidence>
<feature type="transmembrane region" description="Helical" evidence="6">
    <location>
        <begin position="211"/>
        <end position="231"/>
    </location>
</feature>
<dbReference type="EMBL" id="MU032347">
    <property type="protein sequence ID" value="KAF3765585.1"/>
    <property type="molecule type" value="Genomic_DNA"/>
</dbReference>
<feature type="transmembrane region" description="Helical" evidence="6">
    <location>
        <begin position="12"/>
        <end position="31"/>
    </location>
</feature>
<feature type="transmembrane region" description="Helical" evidence="6">
    <location>
        <begin position="87"/>
        <end position="112"/>
    </location>
</feature>
<feature type="transmembrane region" description="Helical" evidence="6">
    <location>
        <begin position="43"/>
        <end position="67"/>
    </location>
</feature>
<organism evidence="8 9">
    <name type="scientific">Cryphonectria parasitica (strain ATCC 38755 / EP155)</name>
    <dbReference type="NCBI Taxonomy" id="660469"/>
    <lineage>
        <taxon>Eukaryota</taxon>
        <taxon>Fungi</taxon>
        <taxon>Dikarya</taxon>
        <taxon>Ascomycota</taxon>
        <taxon>Pezizomycotina</taxon>
        <taxon>Sordariomycetes</taxon>
        <taxon>Sordariomycetidae</taxon>
        <taxon>Diaporthales</taxon>
        <taxon>Cryphonectriaceae</taxon>
        <taxon>Cryphonectria-Endothia species complex</taxon>
        <taxon>Cryphonectria</taxon>
    </lineage>
</organism>
<protein>
    <recommendedName>
        <fullName evidence="7">Rhodopsin domain-containing protein</fullName>
    </recommendedName>
</protein>
<comment type="caution">
    <text evidence="8">The sequence shown here is derived from an EMBL/GenBank/DDBJ whole genome shotgun (WGS) entry which is preliminary data.</text>
</comment>
<evidence type="ECO:0000313" key="8">
    <source>
        <dbReference type="EMBL" id="KAF3765585.1"/>
    </source>
</evidence>
<feature type="non-terminal residue" evidence="8">
    <location>
        <position position="286"/>
    </location>
</feature>
<dbReference type="OrthoDB" id="3936451at2759"/>
<evidence type="ECO:0000256" key="2">
    <source>
        <dbReference type="ARBA" id="ARBA00022692"/>
    </source>
</evidence>
<sequence>MGDNRGPQLEGVVLSFFILCFITVSLRSYTMGFILKRFYLEDYLAILALLIYISFATLALISIGHGLGKHEEDVAPTARPIATKYCFLAAVVYIALSYLVKVIVGLFLVRICSASHQKWQRISIWTMLVVVGLFYGAYFFIAIFACQPVEYVWTRDDPVPPTSGQCNPSVAATSISYIATVLNCVADWMLAILPATVVWKARLDSRTKISICVILAIGSIASIATIIRVFYAKELVQHDDYLYEFTPLATWSTIEVGTALTASSLATLKPLFRKFTAIFSTTRTSS</sequence>
<reference evidence="8" key="1">
    <citation type="journal article" date="2020" name="Phytopathology">
        <title>Genome sequence of the chestnut blight fungus Cryphonectria parasitica EP155: A fundamental resource for an archetypical invasive plant pathogen.</title>
        <authorList>
            <person name="Crouch J.A."/>
            <person name="Dawe A."/>
            <person name="Aerts A."/>
            <person name="Barry K."/>
            <person name="Churchill A.C.L."/>
            <person name="Grimwood J."/>
            <person name="Hillman B."/>
            <person name="Milgroom M.G."/>
            <person name="Pangilinan J."/>
            <person name="Smith M."/>
            <person name="Salamov A."/>
            <person name="Schmutz J."/>
            <person name="Yadav J."/>
            <person name="Grigoriev I.V."/>
            <person name="Nuss D."/>
        </authorList>
    </citation>
    <scope>NUCLEOTIDE SEQUENCE</scope>
    <source>
        <strain evidence="8">EP155</strain>
    </source>
</reference>
<proteinExistence type="inferred from homology"/>
<evidence type="ECO:0000256" key="6">
    <source>
        <dbReference type="SAM" id="Phobius"/>
    </source>
</evidence>
<keyword evidence="2 6" id="KW-0812">Transmembrane</keyword>
<dbReference type="InterPro" id="IPR052337">
    <property type="entry name" value="SAT4-like"/>
</dbReference>
<feature type="transmembrane region" description="Helical" evidence="6">
    <location>
        <begin position="251"/>
        <end position="268"/>
    </location>
</feature>
<gene>
    <name evidence="8" type="ORF">M406DRAFT_240473</name>
</gene>
<evidence type="ECO:0000313" key="9">
    <source>
        <dbReference type="Proteomes" id="UP000803844"/>
    </source>
</evidence>
<dbReference type="GeneID" id="63833257"/>
<evidence type="ECO:0000256" key="3">
    <source>
        <dbReference type="ARBA" id="ARBA00022989"/>
    </source>
</evidence>
<keyword evidence="3 6" id="KW-1133">Transmembrane helix</keyword>
<name>A0A9P4Y3R2_CRYP1</name>